<keyword evidence="10" id="KW-1185">Reference proteome</keyword>
<accession>A0ABR9TJE9</accession>
<dbReference type="EMBL" id="PRDM01000001">
    <property type="protein sequence ID" value="MBE8724792.1"/>
    <property type="molecule type" value="Genomic_DNA"/>
</dbReference>
<feature type="transmembrane region" description="Helical" evidence="8">
    <location>
        <begin position="33"/>
        <end position="54"/>
    </location>
</feature>
<feature type="transmembrane region" description="Helical" evidence="8">
    <location>
        <begin position="66"/>
        <end position="86"/>
    </location>
</feature>
<comment type="caution">
    <text evidence="9">The sequence shown here is derived from an EMBL/GenBank/DDBJ whole genome shotgun (WGS) entry which is preliminary data.</text>
</comment>
<dbReference type="RefSeq" id="WP_193845763.1">
    <property type="nucleotide sequence ID" value="NZ_PRDM01000001.1"/>
</dbReference>
<keyword evidence="3" id="KW-0813">Transport</keyword>
<evidence type="ECO:0000256" key="1">
    <source>
        <dbReference type="ARBA" id="ARBA00004651"/>
    </source>
</evidence>
<protein>
    <submittedName>
        <fullName evidence="9">AI-2E family transporter</fullName>
    </submittedName>
</protein>
<evidence type="ECO:0000313" key="10">
    <source>
        <dbReference type="Proteomes" id="UP000640614"/>
    </source>
</evidence>
<reference evidence="9 10" key="1">
    <citation type="submission" date="2018-07" db="EMBL/GenBank/DDBJ databases">
        <title>Genome assembly of strain KB82.</title>
        <authorList>
            <person name="Kukolya J."/>
            <person name="Horvath B."/>
            <person name="Nagy I."/>
            <person name="Toth A."/>
        </authorList>
    </citation>
    <scope>NUCLEOTIDE SEQUENCE [LARGE SCALE GENOMIC DNA]</scope>
    <source>
        <strain evidence="9 10">Kb82</strain>
    </source>
</reference>
<feature type="transmembrane region" description="Helical" evidence="8">
    <location>
        <begin position="231"/>
        <end position="258"/>
    </location>
</feature>
<keyword evidence="5 8" id="KW-0812">Transmembrane</keyword>
<evidence type="ECO:0000256" key="8">
    <source>
        <dbReference type="SAM" id="Phobius"/>
    </source>
</evidence>
<evidence type="ECO:0000256" key="2">
    <source>
        <dbReference type="ARBA" id="ARBA00009773"/>
    </source>
</evidence>
<dbReference type="Proteomes" id="UP000640614">
    <property type="component" value="Unassembled WGS sequence"/>
</dbReference>
<keyword evidence="6 8" id="KW-1133">Transmembrane helix</keyword>
<evidence type="ECO:0000256" key="6">
    <source>
        <dbReference type="ARBA" id="ARBA00022989"/>
    </source>
</evidence>
<dbReference type="PANTHER" id="PTHR21716">
    <property type="entry name" value="TRANSMEMBRANE PROTEIN"/>
    <property type="match status" value="1"/>
</dbReference>
<evidence type="ECO:0000256" key="5">
    <source>
        <dbReference type="ARBA" id="ARBA00022692"/>
    </source>
</evidence>
<proteinExistence type="inferred from homology"/>
<keyword evidence="4" id="KW-1003">Cell membrane</keyword>
<evidence type="ECO:0000256" key="3">
    <source>
        <dbReference type="ARBA" id="ARBA00022448"/>
    </source>
</evidence>
<dbReference type="PANTHER" id="PTHR21716:SF53">
    <property type="entry name" value="PERMEASE PERM-RELATED"/>
    <property type="match status" value="1"/>
</dbReference>
<dbReference type="Pfam" id="PF01594">
    <property type="entry name" value="AI-2E_transport"/>
    <property type="match status" value="1"/>
</dbReference>
<organism evidence="9 10">
    <name type="scientific">Flavobacterium hungaricum</name>
    <dbReference type="NCBI Taxonomy" id="2082725"/>
    <lineage>
        <taxon>Bacteria</taxon>
        <taxon>Pseudomonadati</taxon>
        <taxon>Bacteroidota</taxon>
        <taxon>Flavobacteriia</taxon>
        <taxon>Flavobacteriales</taxon>
        <taxon>Flavobacteriaceae</taxon>
        <taxon>Flavobacterium</taxon>
    </lineage>
</organism>
<comment type="similarity">
    <text evidence="2">Belongs to the autoinducer-2 exporter (AI-2E) (TC 2.A.86) family.</text>
</comment>
<feature type="transmembrane region" description="Helical" evidence="8">
    <location>
        <begin position="7"/>
        <end position="27"/>
    </location>
</feature>
<evidence type="ECO:0000313" key="9">
    <source>
        <dbReference type="EMBL" id="MBE8724792.1"/>
    </source>
</evidence>
<dbReference type="InterPro" id="IPR002549">
    <property type="entry name" value="AI-2E-like"/>
</dbReference>
<comment type="subcellular location">
    <subcellularLocation>
        <location evidence="1">Cell membrane</location>
        <topology evidence="1">Multi-pass membrane protein</topology>
    </subcellularLocation>
</comment>
<evidence type="ECO:0000256" key="4">
    <source>
        <dbReference type="ARBA" id="ARBA00022475"/>
    </source>
</evidence>
<keyword evidence="7 8" id="KW-0472">Membrane</keyword>
<evidence type="ECO:0000256" key="7">
    <source>
        <dbReference type="ARBA" id="ARBA00023136"/>
    </source>
</evidence>
<gene>
    <name evidence="9" type="ORF">C4F50_07485</name>
</gene>
<feature type="transmembrane region" description="Helical" evidence="8">
    <location>
        <begin position="270"/>
        <end position="293"/>
    </location>
</feature>
<name>A0ABR9TJE9_9FLAO</name>
<feature type="transmembrane region" description="Helical" evidence="8">
    <location>
        <begin position="299"/>
        <end position="330"/>
    </location>
</feature>
<feature type="transmembrane region" description="Helical" evidence="8">
    <location>
        <begin position="203"/>
        <end position="225"/>
    </location>
</feature>
<sequence length="366" mass="40830">MTRSITLPLYAKICFILVTLLCFGFIFCIGKDIITPVLMAFLFAVLLLPVFTLLNVKLRIPRHIAAGMCVLLFAAFVIGILVFISYQVKEFTNDFDTVKKNINAFIVEIHKFVNENFHISIGEQKKYLDNVTKDSVKNSNASIGSVIISISDLLLDLTIIPIYTFLFLIYKDHFVLFLAKLVHKENHHRLKNILSQIKVSINNYIVSLLFEMIIVSVLTGLGLYIVGVKYFILLGLITGILNLIPYIGIAIAGVITLFASLTGTGESSIILSIFLVNLVVQLIDNNILVPLIINSKVEINAFVSIIGIIVGGAAAGISGMFLAIPLLAILKIIFERIESLEPWGYLMGNHVPRKFTWRMRRVKTQS</sequence>